<keyword evidence="1" id="KW-1133">Transmembrane helix</keyword>
<dbReference type="EMBL" id="SLZV01000019">
    <property type="protein sequence ID" value="TCS66153.1"/>
    <property type="molecule type" value="Genomic_DNA"/>
</dbReference>
<feature type="transmembrane region" description="Helical" evidence="1">
    <location>
        <begin position="77"/>
        <end position="100"/>
    </location>
</feature>
<evidence type="ECO:0000313" key="3">
    <source>
        <dbReference type="EMBL" id="TCS66153.1"/>
    </source>
</evidence>
<dbReference type="AlphaFoldDB" id="A0A4R3JJ93"/>
<dbReference type="EMBL" id="BHEO01000008">
    <property type="protein sequence ID" value="GBU06526.1"/>
    <property type="molecule type" value="Genomic_DNA"/>
</dbReference>
<organism evidence="3 4">
    <name type="scientific">Faecalimonas umbilicata</name>
    <dbReference type="NCBI Taxonomy" id="1912855"/>
    <lineage>
        <taxon>Bacteria</taxon>
        <taxon>Bacillati</taxon>
        <taxon>Bacillota</taxon>
        <taxon>Clostridia</taxon>
        <taxon>Lachnospirales</taxon>
        <taxon>Lachnospiraceae</taxon>
        <taxon>Faecalimonas</taxon>
    </lineage>
</organism>
<sequence>MKCPHCGKELAISKKDSSYGLCHTCKKRYKLPSQQQTYSNIPPKHIREKSERTIRENYRNMLEIEDEEDVSETKDKVILTIMIILFLLIIAVAAYIFLFFK</sequence>
<dbReference type="Proteomes" id="UP000294613">
    <property type="component" value="Unassembled WGS sequence"/>
</dbReference>
<proteinExistence type="predicted"/>
<evidence type="ECO:0000313" key="5">
    <source>
        <dbReference type="Proteomes" id="UP000702954"/>
    </source>
</evidence>
<evidence type="ECO:0000313" key="2">
    <source>
        <dbReference type="EMBL" id="GBU06526.1"/>
    </source>
</evidence>
<keyword evidence="5" id="KW-1185">Reference proteome</keyword>
<accession>A0A4R3JJ93</accession>
<comment type="caution">
    <text evidence="3">The sequence shown here is derived from an EMBL/GenBank/DDBJ whole genome shotgun (WGS) entry which is preliminary data.</text>
</comment>
<name>A0A4R3JJ93_9FIRM</name>
<evidence type="ECO:0000256" key="1">
    <source>
        <dbReference type="SAM" id="Phobius"/>
    </source>
</evidence>
<evidence type="ECO:0000313" key="4">
    <source>
        <dbReference type="Proteomes" id="UP000294613"/>
    </source>
</evidence>
<dbReference type="Proteomes" id="UP000702954">
    <property type="component" value="Unassembled WGS sequence"/>
</dbReference>
<gene>
    <name evidence="3" type="ORF">EDD74_11951</name>
    <name evidence="2" type="ORF">FAEUMB_30670</name>
</gene>
<reference evidence="2 5" key="1">
    <citation type="journal article" date="2018" name="Int. J. Syst. Evol. Microbiol.">
        <title>Draft Genome Sequence of Faecalimonas umbilicata JCM 30896T, an Acetate-Producing Bacterium Isolated from Human Feces.</title>
        <authorList>
            <person name="Sakamoto M."/>
            <person name="Ikeyama N."/>
            <person name="Yuki M."/>
            <person name="Ohkuma M."/>
        </authorList>
    </citation>
    <scope>NUCLEOTIDE SEQUENCE [LARGE SCALE GENOMIC DNA]</scope>
    <source>
        <strain evidence="2 5">EGH7</strain>
    </source>
</reference>
<keyword evidence="1" id="KW-0472">Membrane</keyword>
<reference evidence="3 4" key="2">
    <citation type="submission" date="2019-03" db="EMBL/GenBank/DDBJ databases">
        <title>Genomic Encyclopedia of Type Strains, Phase IV (KMG-IV): sequencing the most valuable type-strain genomes for metagenomic binning, comparative biology and taxonomic classification.</title>
        <authorList>
            <person name="Goeker M."/>
        </authorList>
    </citation>
    <scope>NUCLEOTIDE SEQUENCE [LARGE SCALE GENOMIC DNA]</scope>
    <source>
        <strain evidence="3 4">DSM 103426</strain>
    </source>
</reference>
<protein>
    <submittedName>
        <fullName evidence="3">Uncharacterized protein</fullName>
    </submittedName>
</protein>
<keyword evidence="1" id="KW-0812">Transmembrane</keyword>
<dbReference type="RefSeq" id="WP_008975136.1">
    <property type="nucleotide sequence ID" value="NZ_AP031411.1"/>
</dbReference>
<dbReference type="GeneID" id="97507385"/>